<evidence type="ECO:0000313" key="1">
    <source>
        <dbReference type="EMBL" id="VFS82576.1"/>
    </source>
</evidence>
<dbReference type="AlphaFoldDB" id="A0A485CD45"/>
<evidence type="ECO:0000313" key="2">
    <source>
        <dbReference type="Proteomes" id="UP000401081"/>
    </source>
</evidence>
<sequence>MNTQDIQMAISPSLAELVLEKLGFSHRPALTEHGLTQLYQVWCRNVPFDNIRKRIQVAQGIHAALPRFYA</sequence>
<protein>
    <submittedName>
        <fullName evidence="1">Uncharacterized protein</fullName>
    </submittedName>
</protein>
<gene>
    <name evidence="1" type="ORF">NCTC12993_06227</name>
</gene>
<keyword evidence="2" id="KW-1185">Reference proteome</keyword>
<reference evidence="1 2" key="1">
    <citation type="submission" date="2019-03" db="EMBL/GenBank/DDBJ databases">
        <authorList>
            <consortium name="Pathogen Informatics"/>
        </authorList>
    </citation>
    <scope>NUCLEOTIDE SEQUENCE [LARGE SCALE GENOMIC DNA]</scope>
    <source>
        <strain evidence="1 2">NCTC12993</strain>
    </source>
</reference>
<dbReference type="Proteomes" id="UP000401081">
    <property type="component" value="Unassembled WGS sequence"/>
</dbReference>
<accession>A0A485CD45</accession>
<name>A0A485CD45_KLUCR</name>
<organism evidence="1 2">
    <name type="scientific">Kluyvera cryocrescens</name>
    <name type="common">Kluyvera citrophila</name>
    <dbReference type="NCBI Taxonomy" id="580"/>
    <lineage>
        <taxon>Bacteria</taxon>
        <taxon>Pseudomonadati</taxon>
        <taxon>Pseudomonadota</taxon>
        <taxon>Gammaproteobacteria</taxon>
        <taxon>Enterobacterales</taxon>
        <taxon>Enterobacteriaceae</taxon>
        <taxon>Kluyvera</taxon>
    </lineage>
</organism>
<proteinExistence type="predicted"/>
<dbReference type="EMBL" id="CAADJD010000025">
    <property type="protein sequence ID" value="VFS82576.1"/>
    <property type="molecule type" value="Genomic_DNA"/>
</dbReference>